<dbReference type="PANTHER" id="PTHR11590:SF40">
    <property type="entry name" value="HEMOCYTE PROTEIN-GLUTAMINE GAMMA-GLUTAMYLTRANSFERASE-LIKE PROTEIN"/>
    <property type="match status" value="1"/>
</dbReference>
<dbReference type="SUPFAM" id="SSF49309">
    <property type="entry name" value="Transglutaminase, two C-terminal domains"/>
    <property type="match status" value="1"/>
</dbReference>
<organism evidence="7 8">
    <name type="scientific">Rotaria magnacalcarata</name>
    <dbReference type="NCBI Taxonomy" id="392030"/>
    <lineage>
        <taxon>Eukaryota</taxon>
        <taxon>Metazoa</taxon>
        <taxon>Spiralia</taxon>
        <taxon>Gnathifera</taxon>
        <taxon>Rotifera</taxon>
        <taxon>Eurotatoria</taxon>
        <taxon>Bdelloidea</taxon>
        <taxon>Philodinida</taxon>
        <taxon>Philodinidae</taxon>
        <taxon>Rotaria</taxon>
    </lineage>
</organism>
<feature type="region of interest" description="Disordered" evidence="4">
    <location>
        <begin position="2437"/>
        <end position="2494"/>
    </location>
</feature>
<dbReference type="EMBL" id="CAJNOW010001283">
    <property type="protein sequence ID" value="CAF1312314.1"/>
    <property type="molecule type" value="Genomic_DNA"/>
</dbReference>
<dbReference type="Pfam" id="PF01841">
    <property type="entry name" value="Transglut_core"/>
    <property type="match status" value="1"/>
</dbReference>
<dbReference type="Pfam" id="PF00868">
    <property type="entry name" value="Transglut_N"/>
    <property type="match status" value="1"/>
</dbReference>
<evidence type="ECO:0000256" key="5">
    <source>
        <dbReference type="SAM" id="Phobius"/>
    </source>
</evidence>
<dbReference type="InterPro" id="IPR013783">
    <property type="entry name" value="Ig-like_fold"/>
</dbReference>
<dbReference type="PROSITE" id="PS50194">
    <property type="entry name" value="FILAMIN_REPEAT"/>
    <property type="match status" value="1"/>
</dbReference>
<dbReference type="Proteomes" id="UP000663834">
    <property type="component" value="Unassembled WGS sequence"/>
</dbReference>
<feature type="compositionally biased region" description="Polar residues" evidence="4">
    <location>
        <begin position="794"/>
        <end position="810"/>
    </location>
</feature>
<feature type="domain" description="Transglutaminase-like" evidence="6">
    <location>
        <begin position="324"/>
        <end position="417"/>
    </location>
</feature>
<dbReference type="InterPro" id="IPR002931">
    <property type="entry name" value="Transglutaminase-like"/>
</dbReference>
<dbReference type="InterPro" id="IPR038765">
    <property type="entry name" value="Papain-like_cys_pep_sf"/>
</dbReference>
<feature type="region of interest" description="Disordered" evidence="4">
    <location>
        <begin position="764"/>
        <end position="901"/>
    </location>
</feature>
<accession>A0A815EY78</accession>
<keyword evidence="3" id="KW-0175">Coiled coil</keyword>
<dbReference type="InterPro" id="IPR036238">
    <property type="entry name" value="Transglutaminase_C_sf"/>
</dbReference>
<dbReference type="InterPro" id="IPR001102">
    <property type="entry name" value="Transglutaminase_N"/>
</dbReference>
<name>A0A815EY78_9BILA</name>
<evidence type="ECO:0000256" key="2">
    <source>
        <dbReference type="PROSITE-ProRule" id="PRU00087"/>
    </source>
</evidence>
<feature type="compositionally biased region" description="Low complexity" evidence="4">
    <location>
        <begin position="887"/>
        <end position="896"/>
    </location>
</feature>
<feature type="compositionally biased region" description="Polar residues" evidence="4">
    <location>
        <begin position="764"/>
        <end position="774"/>
    </location>
</feature>
<dbReference type="Gene3D" id="3.90.260.10">
    <property type="entry name" value="Transglutaminase-like"/>
    <property type="match status" value="1"/>
</dbReference>
<evidence type="ECO:0000313" key="8">
    <source>
        <dbReference type="Proteomes" id="UP000663834"/>
    </source>
</evidence>
<feature type="compositionally biased region" description="Polar residues" evidence="4">
    <location>
        <begin position="11"/>
        <end position="47"/>
    </location>
</feature>
<comment type="similarity">
    <text evidence="1">Belongs to the transglutaminase superfamily. Transglutaminase family.</text>
</comment>
<dbReference type="SUPFAM" id="SSF54001">
    <property type="entry name" value="Cysteine proteinases"/>
    <property type="match status" value="1"/>
</dbReference>
<sequence length="3020" mass="327759">MQGDSYHLRQSVDTQNKTFSPYSSSIETSSNEQMHNSSRPTFTPPNQRKSDASENAAKMIPIDIDMNLKENMEEHSTIYYDIQGLVLRRGQPFSFTITFNQDFPADKYNLSFIFKPQTWPNFPRVKIPLNGSSNGWSAERLSTKDQENNCVYFQICSPCDATIGKYSFFLEISPLKKDLATKQDLSIFQFDIDIYILFNPWNSTDVCGLLSSDQIAEYALSEHGQIYLGSCEVPRSIPWYFGQFERDVLLTALTLLNKTTLPTGSHIDISLILRRLSSKICSDPGENDGIFPPSSDEPLSLRQENGYTSSPAILKKYLLLNGQSVQGDSGSNWQHAAVFCSLCRSLGIPSRIVTVYNATCGAQEQEKINLYGDKRQQPIIVVNKKVTRPWYLWNECWMRRDDVPAQNSGWQVVDSSAIDYNTKMRRIGPCSVAALKSGSLALKWDTPEIYSVLNANRSYWLVYPDGSKKLIDMEDNVTDTKVLTKSLSKENVYDDITSNYKLKKSTSNETPYQIFPYHDVNIDIDIPNSLRLGDNLQVVLNATNQSNKPRTLALALRLIRLNPTIEIKPNSNKQTQDQYASQDSNPGIINTNSQAPIQSIVQAVRLDMNEYKSIPMKVADHHQLWTGCFDSLLKLYINAIVKETGQIYQKEKYIINEHDDIMQVSLENDVIEAGQPAKLQIHLNNSSSSSLNNAIITIDGFGISKPIPITEPLQSNTSTTIPVEFIPSRIGLSRLEVTLTSDSIRVPPKSVVLEVKQSISLNDQKQYEQLTSPNIDDEITSQPPREKNDRVQTEDLNATQPTFIPQTKTEATPHVASVPLPKSKSDNDVKSPLPPVSTDTAPVAEVKPKAPTASSSPKPAHEISAEAPLPAACGSVPETKPTDEAQAEAPTASTETEPTDEVTIEALAASIETILADEVKPEEPLPEACVPLRATQPTDEIKAEPSSASTETKPGDGVNSESPLSLPCVVAEETKPAEEVQPEASVLATYVLVPSDIQFADEFKLEAQPASSEPKPADEVEAQASLLEACVLVPATQPADEIKPHAQTASIDIKPADEEEANAPVLDAYVLAPATQPADEIRPEAPLLFPSVQVGEKNFPDEIKAPAPLLLPCAPLPETNTTEALKYEPLGGSIEPMVPDEGEQNSLPVMIVTESPHEITQEKAHLVPSVLVPKIQLTEQIRRPGAAASTETKVPAGTETEAPGLEAYVLVPGIQLATEIKLEAPTASSENHPTGQLNPEAPVLEASVPVPAIQLPDHLEVAATVIDTSVPVPAIQLTDEIKAEGTCVEPCVPVPGITLADETKAESVAVSSDRKPTDVVNPETPVLEARVPPVTIQLPDEIKAEGTVVEPCVPVPGITLADETKAESVAVSSDRKPTDVVNPETPVLEARVPPVTIQLPDEIKAEGSLLQPGVPVPGITLADETKAESVAVSSDSKHTDVVNLETPVLEARVPPVTIQLPDEIKAEGSLLQPGVPVPGITLADETKAEGTVVEPCVPVPGITLADETKAESVAVSSDRKPTDVVNPETPVLEARVPPVTIQLPDEIKAEGSLLEPGVPVPGITLAHETKAEGTCAEPCVPVPGITLADETKAESVAVSSDRKPTDVANPETPVLEARVPPVTIQLPDEIKAEGTVVEPCVPVPGITLADETKAESVAVSSDSKQTDVVNPETPVLEARVPPVTIQLPDEIKAEGTVLQACVLVPGVTLVDETRAESAAVCSKTKPTDVVNPETPVLEACVPGVDIQLPDEIKAEGTVLQACVLVPGVTLVDETRAESAAVCSKTKPTDVVNPETPVLEACVPGVDIQLPDEIKAEGTVLQACVLVPGIPLVDETKAESVAVSSEAKPTAVVTPETLVLEACVPVFTIQLPDGIKAEGAVFEACVPASAIRHTDEINAEALRASSKTRAFYDIKARTCTALNETKLADDVAVEAPALEACLVAVESRLAEEGRGEGQVASTETKPAYEVQGKARSLVSCVLVGETKPPDVVKAEAPAGSIVTFFADGVEAESRASCALTIPADEFKREASVHGGSVGLPHVEAYEEVKAEKALVGVIRTIELVDQSGTKICCEKLDDTENLPSGVDNFVTPDTLSETGNELESDLAISDLSTSCDVVVEDNSDAFEFESDGQVVGSANCDELGVVSLVPLVLRSERKLDVIDNVELLRILIVMTELLGIPVCADSSRKGVSCGEPATQGINASNISNAGRSNVPGCQEIPEGMIENLSKEVVTQEKVVEPDVRSGASVSDASKERVAEVALRSGSMLSPRILITEVEPFDCNESTLPEHLDAVNEVLTSDIEQLETDIVMNDGNSSSGDVTIISNHANVTNNAEDSSHTHSISGVPNTEFLPALETLDDLRKLERFKTMRSAAVQVVGDSTVVADKMDSGDAADINKLVTTSSNESNSKNETVSAVVDVAETPEGFVAKALAFFQRKPDGEKEPAEDDKQADVGDSEEEKFTLIEPVISNTVPPSGSEEEKKENDNLTNAATSRKIHEKVVDHVARVDVGSVIENINPAVIESKITLQGLSATIVDRKNIGDSKPIVVSPVQSQIECSGLVGNVEVTKQINDVKLESGFAVGSNEISSKGAAMGDNPQKFIDTKIEKITEAKMTEIENYYSTDTLIIFVIRNSFARIMMASLLVVCYARTMCEKQQLWILPKFCYIGLVFLILDWWIILLKVNIHRKLVEYFWINSGVAIFIIFTMPPLWISRYGYFIQSVKNLKVQAKHANINLESYVSECWDLKERKELDFIEFRRTESLEQALSTINKNISECNQKDEMNAGSWCSYGICLMKQMPDEMLEQVVVLSTICVRWMITGNLGLDQLITYFISTASDIVDFASTMVGQSEELIQDKNKDIMKAIIAAYFISLSQFSVNLSGKRKHNHAYDLILWSKAKIRERLLIIIDLLCSTEIWGILAQMATEDGLLLGLRILTIIKFNASTLENFFFAVKNSLTIAIFTYYAAAISDSYIRHRYFYQHYFRKQSQQNDQKLVSKRLIKRKSILKGSQSVKNESINLI</sequence>
<feature type="repeat" description="Filamin" evidence="2">
    <location>
        <begin position="665"/>
        <end position="753"/>
    </location>
</feature>
<dbReference type="InterPro" id="IPR017868">
    <property type="entry name" value="Filamin/ABP280_repeat-like"/>
</dbReference>
<feature type="transmembrane region" description="Helical" evidence="5">
    <location>
        <begin position="2659"/>
        <end position="2679"/>
    </location>
</feature>
<dbReference type="GO" id="GO:0003810">
    <property type="term" value="F:protein-glutamine gamma-glutamyltransferase activity"/>
    <property type="evidence" value="ECO:0007669"/>
    <property type="project" value="InterPro"/>
</dbReference>
<dbReference type="SUPFAM" id="SSF81296">
    <property type="entry name" value="E set domains"/>
    <property type="match status" value="1"/>
</dbReference>
<dbReference type="PANTHER" id="PTHR11590">
    <property type="entry name" value="PROTEIN-GLUTAMINE GAMMA-GLUTAMYLTRANSFERASE"/>
    <property type="match status" value="1"/>
</dbReference>
<feature type="compositionally biased region" description="Basic and acidic residues" evidence="4">
    <location>
        <begin position="2437"/>
        <end position="2452"/>
    </location>
</feature>
<dbReference type="SMART" id="SM00460">
    <property type="entry name" value="TGc"/>
    <property type="match status" value="1"/>
</dbReference>
<feature type="compositionally biased region" description="Low complexity" evidence="4">
    <location>
        <begin position="849"/>
        <end position="858"/>
    </location>
</feature>
<reference evidence="7" key="1">
    <citation type="submission" date="2021-02" db="EMBL/GenBank/DDBJ databases">
        <authorList>
            <person name="Nowell W R."/>
        </authorList>
    </citation>
    <scope>NUCLEOTIDE SEQUENCE</scope>
</reference>
<proteinExistence type="inferred from homology"/>
<feature type="coiled-coil region" evidence="3">
    <location>
        <begin position="2721"/>
        <end position="2779"/>
    </location>
</feature>
<evidence type="ECO:0000256" key="3">
    <source>
        <dbReference type="SAM" id="Coils"/>
    </source>
</evidence>
<feature type="compositionally biased region" description="Basic and acidic residues" evidence="4">
    <location>
        <begin position="784"/>
        <end position="793"/>
    </location>
</feature>
<comment type="caution">
    <text evidence="7">The sequence shown here is derived from an EMBL/GenBank/DDBJ whole genome shotgun (WGS) entry which is preliminary data.</text>
</comment>
<feature type="region of interest" description="Disordered" evidence="4">
    <location>
        <begin position="1"/>
        <end position="55"/>
    </location>
</feature>
<feature type="region of interest" description="Disordered" evidence="4">
    <location>
        <begin position="917"/>
        <end position="963"/>
    </location>
</feature>
<dbReference type="InterPro" id="IPR019169">
    <property type="entry name" value="Transmembrane_26"/>
</dbReference>
<dbReference type="Gene3D" id="2.60.40.10">
    <property type="entry name" value="Immunoglobulins"/>
    <property type="match status" value="2"/>
</dbReference>
<evidence type="ECO:0000259" key="6">
    <source>
        <dbReference type="SMART" id="SM00460"/>
    </source>
</evidence>
<feature type="transmembrane region" description="Helical" evidence="5">
    <location>
        <begin position="2691"/>
        <end position="2711"/>
    </location>
</feature>
<evidence type="ECO:0000256" key="4">
    <source>
        <dbReference type="SAM" id="MobiDB-lite"/>
    </source>
</evidence>
<dbReference type="InterPro" id="IPR014756">
    <property type="entry name" value="Ig_E-set"/>
</dbReference>
<evidence type="ECO:0000256" key="1">
    <source>
        <dbReference type="ARBA" id="ARBA00005968"/>
    </source>
</evidence>
<dbReference type="InterPro" id="IPR050779">
    <property type="entry name" value="Transglutaminase"/>
</dbReference>
<keyword evidence="5" id="KW-0472">Membrane</keyword>
<dbReference type="Pfam" id="PF09772">
    <property type="entry name" value="Tmem26"/>
    <property type="match status" value="1"/>
</dbReference>
<keyword evidence="5" id="KW-1133">Transmembrane helix</keyword>
<feature type="region of interest" description="Disordered" evidence="4">
    <location>
        <begin position="569"/>
        <end position="588"/>
    </location>
</feature>
<dbReference type="OrthoDB" id="10001644at2759"/>
<protein>
    <recommendedName>
        <fullName evidence="6">Transglutaminase-like domain-containing protein</fullName>
    </recommendedName>
</protein>
<keyword evidence="5" id="KW-0812">Transmembrane</keyword>
<dbReference type="InterPro" id="IPR036985">
    <property type="entry name" value="Transglutaminase-like_sf"/>
</dbReference>
<gene>
    <name evidence="7" type="ORF">KQP761_LOCUS5316</name>
</gene>
<evidence type="ECO:0000313" key="7">
    <source>
        <dbReference type="EMBL" id="CAF1312314.1"/>
    </source>
</evidence>